<protein>
    <submittedName>
        <fullName evidence="5">Aromatic ring hydroxylase</fullName>
    </submittedName>
</protein>
<evidence type="ECO:0000256" key="1">
    <source>
        <dbReference type="ARBA" id="ARBA00022630"/>
    </source>
</evidence>
<evidence type="ECO:0000259" key="4">
    <source>
        <dbReference type="Pfam" id="PF01494"/>
    </source>
</evidence>
<evidence type="ECO:0000256" key="3">
    <source>
        <dbReference type="SAM" id="MobiDB-lite"/>
    </source>
</evidence>
<dbReference type="RefSeq" id="WP_170196158.1">
    <property type="nucleotide sequence ID" value="NZ_JABBNB010000025.1"/>
</dbReference>
<reference evidence="5 6" key="1">
    <citation type="submission" date="2020-04" db="EMBL/GenBank/DDBJ databases">
        <title>Gordonia sp. nov. TBRC 11910.</title>
        <authorList>
            <person name="Suriyachadkun C."/>
        </authorList>
    </citation>
    <scope>NUCLEOTIDE SEQUENCE [LARGE SCALE GENOMIC DNA]</scope>
    <source>
        <strain evidence="5 6">TBRC 11910</strain>
    </source>
</reference>
<evidence type="ECO:0000313" key="6">
    <source>
        <dbReference type="Proteomes" id="UP000550729"/>
    </source>
</evidence>
<dbReference type="AlphaFoldDB" id="A0A848L7V6"/>
<dbReference type="InterPro" id="IPR050641">
    <property type="entry name" value="RIFMO-like"/>
</dbReference>
<gene>
    <name evidence="5" type="ORF">HH308_20800</name>
</gene>
<dbReference type="Pfam" id="PF21274">
    <property type="entry name" value="Rng_hyd_C"/>
    <property type="match status" value="1"/>
</dbReference>
<dbReference type="PANTHER" id="PTHR43004">
    <property type="entry name" value="TRK SYSTEM POTASSIUM UPTAKE PROTEIN"/>
    <property type="match status" value="1"/>
</dbReference>
<keyword evidence="6" id="KW-1185">Reference proteome</keyword>
<dbReference type="InterPro" id="IPR036188">
    <property type="entry name" value="FAD/NAD-bd_sf"/>
</dbReference>
<dbReference type="Gene3D" id="3.50.50.60">
    <property type="entry name" value="FAD/NAD(P)-binding domain"/>
    <property type="match status" value="1"/>
</dbReference>
<comment type="caution">
    <text evidence="5">The sequence shown here is derived from an EMBL/GenBank/DDBJ whole genome shotgun (WGS) entry which is preliminary data.</text>
</comment>
<feature type="domain" description="FAD-binding" evidence="4">
    <location>
        <begin position="5"/>
        <end position="372"/>
    </location>
</feature>
<dbReference type="GO" id="GO:0071949">
    <property type="term" value="F:FAD binding"/>
    <property type="evidence" value="ECO:0007669"/>
    <property type="project" value="InterPro"/>
</dbReference>
<name>A0A848L7V6_9ACTN</name>
<dbReference type="GO" id="GO:0016709">
    <property type="term" value="F:oxidoreductase activity, acting on paired donors, with incorporation or reduction of molecular oxygen, NAD(P)H as one donor, and incorporation of one atom of oxygen"/>
    <property type="evidence" value="ECO:0007669"/>
    <property type="project" value="UniProtKB-ARBA"/>
</dbReference>
<feature type="region of interest" description="Disordered" evidence="3">
    <location>
        <begin position="447"/>
        <end position="470"/>
    </location>
</feature>
<dbReference type="EMBL" id="JABBNB010000025">
    <property type="protein sequence ID" value="NMO03658.1"/>
    <property type="molecule type" value="Genomic_DNA"/>
</dbReference>
<proteinExistence type="predicted"/>
<accession>A0A848L7V6</accession>
<dbReference type="PRINTS" id="PR00420">
    <property type="entry name" value="RNGMNOXGNASE"/>
</dbReference>
<dbReference type="Gene3D" id="3.40.30.120">
    <property type="match status" value="1"/>
</dbReference>
<evidence type="ECO:0000256" key="2">
    <source>
        <dbReference type="ARBA" id="ARBA00022827"/>
    </source>
</evidence>
<sequence>MSITEVPVLIVGGGGCGLAASIFLSDLNIDHLVIERRLTGSGLPKAHYLNQRTMEIFRQHALADAIYEVGTPIEKMGSVNWATSLGGDGPLDRRSLGRLDAFGGGALRETYSRDSPCLSSNYPQSRLEPLLRDVAEERGPGRVRFHHELTRLRQDSDGVTASVTDLDSRESYSVRAQYVIAADGGKTVGPMSGIEMTGQTGLLDMISVHFSADLSGYYDDADMMTWLINPDGWDGCGLVQMGPTWGAQSEEWVLNSVLPPDDPARNEHSLMPDRVRGLLKLPDLEMRVHRINSWIIEGVVAERYQDGRIFLAGDAAHRHPPTTGLGLNTAFQDAHNLAWKLAAVLSGQASAALLATYAAERQPIGTRNVDWAMFTFFNHLVLDPGFGLLPGAAPEQNVQALAAFFADDPMGQTRRARAAHVLDTQRTEFQAHDLEIGFSYDVGALIPDGTERPERDPMGATYRPSTRPGHRLPHAWLEHDGRRLSTHDLSPHSSGFALITGPDGDAWLDAARQAADRFGIQLTAIKVGEHGEYLDTDGRWRAVCQISDAGAVLIRPDKHIAWRISGAPEGSHVDALIGALTEILRPAPPE</sequence>
<keyword evidence="1" id="KW-0285">Flavoprotein</keyword>
<organism evidence="5 6">
    <name type="scientific">Gordonia asplenii</name>
    <dbReference type="NCBI Taxonomy" id="2725283"/>
    <lineage>
        <taxon>Bacteria</taxon>
        <taxon>Bacillati</taxon>
        <taxon>Actinomycetota</taxon>
        <taxon>Actinomycetes</taxon>
        <taxon>Mycobacteriales</taxon>
        <taxon>Gordoniaceae</taxon>
        <taxon>Gordonia</taxon>
    </lineage>
</organism>
<evidence type="ECO:0000313" key="5">
    <source>
        <dbReference type="EMBL" id="NMO03658.1"/>
    </source>
</evidence>
<dbReference type="GO" id="GO:0006744">
    <property type="term" value="P:ubiquinone biosynthetic process"/>
    <property type="evidence" value="ECO:0007669"/>
    <property type="project" value="TreeGrafter"/>
</dbReference>
<keyword evidence="2" id="KW-0274">FAD</keyword>
<dbReference type="SUPFAM" id="SSF51905">
    <property type="entry name" value="FAD/NAD(P)-binding domain"/>
    <property type="match status" value="1"/>
</dbReference>
<dbReference type="Proteomes" id="UP000550729">
    <property type="component" value="Unassembled WGS sequence"/>
</dbReference>
<dbReference type="Gene3D" id="3.30.9.10">
    <property type="entry name" value="D-Amino Acid Oxidase, subunit A, domain 2"/>
    <property type="match status" value="1"/>
</dbReference>
<dbReference type="Pfam" id="PF01494">
    <property type="entry name" value="FAD_binding_3"/>
    <property type="match status" value="1"/>
</dbReference>
<dbReference type="InterPro" id="IPR002938">
    <property type="entry name" value="FAD-bd"/>
</dbReference>
<dbReference type="PANTHER" id="PTHR43004:SF6">
    <property type="entry name" value="FAD_NAD(P)-BINDING OXIDOREDUCTASE FAMILY PROTEIN"/>
    <property type="match status" value="1"/>
</dbReference>